<feature type="region of interest" description="Disordered" evidence="1">
    <location>
        <begin position="1"/>
        <end position="102"/>
    </location>
</feature>
<evidence type="ECO:0000313" key="2">
    <source>
        <dbReference type="EMBL" id="GFY57830.1"/>
    </source>
</evidence>
<feature type="compositionally biased region" description="Basic and acidic residues" evidence="1">
    <location>
        <begin position="1"/>
        <end position="12"/>
    </location>
</feature>
<keyword evidence="3" id="KW-1185">Reference proteome</keyword>
<proteinExistence type="predicted"/>
<sequence length="102" mass="11504">KAIQCNKEKDTDLDTETPVKPEVIAASQSNSPTKTKVIAKPTSKSPPPTKTKIIERTESDSPKRPKSRRARQRDQKPTLSRIPKKPSRDFHRKIEEDTVTGD</sequence>
<accession>A0A8X6XQ48</accession>
<dbReference type="AlphaFoldDB" id="A0A8X6XQ48"/>
<dbReference type="EMBL" id="BMAV01011767">
    <property type="protein sequence ID" value="GFY57830.1"/>
    <property type="molecule type" value="Genomic_DNA"/>
</dbReference>
<reference evidence="2" key="1">
    <citation type="submission" date="2020-08" db="EMBL/GenBank/DDBJ databases">
        <title>Multicomponent nature underlies the extraordinary mechanical properties of spider dragline silk.</title>
        <authorList>
            <person name="Kono N."/>
            <person name="Nakamura H."/>
            <person name="Mori M."/>
            <person name="Yoshida Y."/>
            <person name="Ohtoshi R."/>
            <person name="Malay A.D."/>
            <person name="Moran D.A.P."/>
            <person name="Tomita M."/>
            <person name="Numata K."/>
            <person name="Arakawa K."/>
        </authorList>
    </citation>
    <scope>NUCLEOTIDE SEQUENCE</scope>
</reference>
<gene>
    <name evidence="2" type="ORF">TNIN_40791</name>
</gene>
<feature type="compositionally biased region" description="Basic and acidic residues" evidence="1">
    <location>
        <begin position="86"/>
        <end position="96"/>
    </location>
</feature>
<dbReference type="Proteomes" id="UP000886998">
    <property type="component" value="Unassembled WGS sequence"/>
</dbReference>
<name>A0A8X6XQ48_9ARAC</name>
<organism evidence="2 3">
    <name type="scientific">Trichonephila inaurata madagascariensis</name>
    <dbReference type="NCBI Taxonomy" id="2747483"/>
    <lineage>
        <taxon>Eukaryota</taxon>
        <taxon>Metazoa</taxon>
        <taxon>Ecdysozoa</taxon>
        <taxon>Arthropoda</taxon>
        <taxon>Chelicerata</taxon>
        <taxon>Arachnida</taxon>
        <taxon>Araneae</taxon>
        <taxon>Araneomorphae</taxon>
        <taxon>Entelegynae</taxon>
        <taxon>Araneoidea</taxon>
        <taxon>Nephilidae</taxon>
        <taxon>Trichonephila</taxon>
        <taxon>Trichonephila inaurata</taxon>
    </lineage>
</organism>
<comment type="caution">
    <text evidence="2">The sequence shown here is derived from an EMBL/GenBank/DDBJ whole genome shotgun (WGS) entry which is preliminary data.</text>
</comment>
<evidence type="ECO:0000256" key="1">
    <source>
        <dbReference type="SAM" id="MobiDB-lite"/>
    </source>
</evidence>
<feature type="non-terminal residue" evidence="2">
    <location>
        <position position="1"/>
    </location>
</feature>
<evidence type="ECO:0000313" key="3">
    <source>
        <dbReference type="Proteomes" id="UP000886998"/>
    </source>
</evidence>
<feature type="compositionally biased region" description="Basic and acidic residues" evidence="1">
    <location>
        <begin position="52"/>
        <end position="63"/>
    </location>
</feature>
<protein>
    <submittedName>
        <fullName evidence="2">Uncharacterized protein</fullName>
    </submittedName>
</protein>